<proteinExistence type="predicted"/>
<reference evidence="2" key="1">
    <citation type="submission" date="2017-05" db="EMBL/GenBank/DDBJ databases">
        <authorList>
            <person name="Rodrigo-Torres L."/>
            <person name="Arahal R. D."/>
            <person name="Lucena T."/>
        </authorList>
    </citation>
    <scope>NUCLEOTIDE SEQUENCE [LARGE SCALE GENOMIC DNA]</scope>
    <source>
        <strain evidence="2">CECT 8649</strain>
    </source>
</reference>
<dbReference type="OrthoDB" id="7865627at2"/>
<evidence type="ECO:0000313" key="2">
    <source>
        <dbReference type="Proteomes" id="UP000225972"/>
    </source>
</evidence>
<keyword evidence="2" id="KW-1185">Reference proteome</keyword>
<dbReference type="Proteomes" id="UP000225972">
    <property type="component" value="Unassembled WGS sequence"/>
</dbReference>
<gene>
    <name evidence="1" type="ORF">TRP8649_02329</name>
</gene>
<protein>
    <submittedName>
        <fullName evidence="1">Uncharacterized protein</fullName>
    </submittedName>
</protein>
<name>A0A238JDE3_9RHOB</name>
<dbReference type="RefSeq" id="WP_133840762.1">
    <property type="nucleotide sequence ID" value="NZ_FXXP01000002.1"/>
</dbReference>
<sequence length="175" mass="19343">MIGYDSTISEKSSPAEGVEHIAMKFDLDIEDWETITRADLVFEDLSTVGSSYGLRVFFNNKKAAAGTKRTAKNGYAGRLTIFGHGECLGSEGHCSSASKVHVPQDTPAMPVLQHPTAPMKRILTVTPALDRVMRRYTKGLHTVTLVTVLHAPLRKNRKPMSGLLRCRRVSLRTYS</sequence>
<organism evidence="1 2">
    <name type="scientific">Pelagimonas phthalicica</name>
    <dbReference type="NCBI Taxonomy" id="1037362"/>
    <lineage>
        <taxon>Bacteria</taxon>
        <taxon>Pseudomonadati</taxon>
        <taxon>Pseudomonadota</taxon>
        <taxon>Alphaproteobacteria</taxon>
        <taxon>Rhodobacterales</taxon>
        <taxon>Roseobacteraceae</taxon>
        <taxon>Pelagimonas</taxon>
    </lineage>
</organism>
<dbReference type="AlphaFoldDB" id="A0A238JDE3"/>
<accession>A0A238JDE3</accession>
<evidence type="ECO:0000313" key="1">
    <source>
        <dbReference type="EMBL" id="SMX28214.1"/>
    </source>
</evidence>
<dbReference type="EMBL" id="FXXP01000002">
    <property type="protein sequence ID" value="SMX28214.1"/>
    <property type="molecule type" value="Genomic_DNA"/>
</dbReference>